<dbReference type="eggNOG" id="COG2071">
    <property type="taxonomic scope" value="Bacteria"/>
</dbReference>
<dbReference type="PROSITE" id="PS51273">
    <property type="entry name" value="GATASE_TYPE_1"/>
    <property type="match status" value="1"/>
</dbReference>
<dbReference type="InterPro" id="IPR029062">
    <property type="entry name" value="Class_I_gatase-like"/>
</dbReference>
<dbReference type="InterPro" id="IPR011697">
    <property type="entry name" value="Peptidase_C26"/>
</dbReference>
<accession>A4A8R4</accession>
<dbReference type="Proteomes" id="UP000019205">
    <property type="component" value="Chromosome"/>
</dbReference>
<proteinExistence type="predicted"/>
<dbReference type="SUPFAM" id="SSF52317">
    <property type="entry name" value="Class I glutamine amidotransferase-like"/>
    <property type="match status" value="1"/>
</dbReference>
<dbReference type="GO" id="GO:0006598">
    <property type="term" value="P:polyamine catabolic process"/>
    <property type="evidence" value="ECO:0007669"/>
    <property type="project" value="TreeGrafter"/>
</dbReference>
<dbReference type="PANTHER" id="PTHR43235">
    <property type="entry name" value="GLUTAMINE AMIDOTRANSFERASE PB2B2.05-RELATED"/>
    <property type="match status" value="1"/>
</dbReference>
<dbReference type="CDD" id="cd01745">
    <property type="entry name" value="GATase1_2"/>
    <property type="match status" value="1"/>
</dbReference>
<dbReference type="InterPro" id="IPR044668">
    <property type="entry name" value="PuuD-like"/>
</dbReference>
<comment type="caution">
    <text evidence="1">The sequence shown here is derived from an EMBL/GenBank/DDBJ whole genome shotgun (WGS) entry which is preliminary data.</text>
</comment>
<dbReference type="GO" id="GO:0005829">
    <property type="term" value="C:cytosol"/>
    <property type="evidence" value="ECO:0007669"/>
    <property type="project" value="TreeGrafter"/>
</dbReference>
<dbReference type="PANTHER" id="PTHR43235:SF1">
    <property type="entry name" value="GLUTAMINE AMIDOTRANSFERASE PB2B2.05-RELATED"/>
    <property type="match status" value="1"/>
</dbReference>
<dbReference type="OrthoDB" id="9813383at2"/>
<name>A4A8R4_9GAMM</name>
<dbReference type="Gene3D" id="3.40.50.880">
    <property type="match status" value="1"/>
</dbReference>
<dbReference type="STRING" id="314285.KT71_04085"/>
<dbReference type="GO" id="GO:0033969">
    <property type="term" value="F:gamma-glutamyl-gamma-aminobutyrate hydrolase activity"/>
    <property type="evidence" value="ECO:0007669"/>
    <property type="project" value="TreeGrafter"/>
</dbReference>
<dbReference type="GO" id="GO:0016740">
    <property type="term" value="F:transferase activity"/>
    <property type="evidence" value="ECO:0007669"/>
    <property type="project" value="UniProtKB-KW"/>
</dbReference>
<evidence type="ECO:0000313" key="1">
    <source>
        <dbReference type="EMBL" id="EAQ97456.1"/>
    </source>
</evidence>
<dbReference type="EMBL" id="AAOA02000002">
    <property type="protein sequence ID" value="EAQ97456.1"/>
    <property type="molecule type" value="Genomic_DNA"/>
</dbReference>
<evidence type="ECO:0000313" key="2">
    <source>
        <dbReference type="Proteomes" id="UP000019205"/>
    </source>
</evidence>
<keyword evidence="1" id="KW-0808">Transferase</keyword>
<reference evidence="1 2" key="2">
    <citation type="journal article" date="2009" name="PLoS ONE">
        <title>The photosynthetic apparatus and its regulation in the aerobic gammaproteobacterium Congregibacter litoralis gen. nov., sp. nov.</title>
        <authorList>
            <person name="Spring S."/>
            <person name="Lunsdorf H."/>
            <person name="Fuchs B.M."/>
            <person name="Tindall B.J."/>
        </authorList>
    </citation>
    <scope>NUCLEOTIDE SEQUENCE [LARGE SCALE GENOMIC DNA]</scope>
    <source>
        <strain evidence="1">KT71</strain>
    </source>
</reference>
<keyword evidence="1" id="KW-0315">Glutamine amidotransferase</keyword>
<dbReference type="RefSeq" id="WP_008293230.1">
    <property type="nucleotide sequence ID" value="NZ_CM002299.1"/>
</dbReference>
<sequence length="224" mass="25098">MAQRPRIAVTGNGRRWAPSWWCTRLALFLVGAQAVRISVRHTPPDEENFDAFIIGGGDDIGPEQYGEPSNPKIRSDPARDALEVRWIKQCLAEKIPVMGICRGAQLINVVLEGTLHQDIRDMRKHTRNRASLVATKEVKLLSGSRAEGIFATDRLKVNSLHHQAINSVSDSLAIVGRDRDNICQMVEGTGDKAIIGVQWHPEYLFYLPVQLRIFRWLVAQAKTA</sequence>
<gene>
    <name evidence="1" type="ORF">KT71_04085</name>
</gene>
<dbReference type="AlphaFoldDB" id="A4A8R4"/>
<keyword evidence="2" id="KW-1185">Reference proteome</keyword>
<protein>
    <submittedName>
        <fullName evidence="1">Putative glutamine amidotransferase</fullName>
    </submittedName>
</protein>
<organism evidence="1 2">
    <name type="scientific">Congregibacter litoralis KT71</name>
    <dbReference type="NCBI Taxonomy" id="314285"/>
    <lineage>
        <taxon>Bacteria</taxon>
        <taxon>Pseudomonadati</taxon>
        <taxon>Pseudomonadota</taxon>
        <taxon>Gammaproteobacteria</taxon>
        <taxon>Cellvibrionales</taxon>
        <taxon>Halieaceae</taxon>
        <taxon>Congregibacter</taxon>
    </lineage>
</organism>
<dbReference type="Pfam" id="PF07722">
    <property type="entry name" value="Peptidase_C26"/>
    <property type="match status" value="1"/>
</dbReference>
<dbReference type="HOGENOM" id="CLU_030756_3_0_6"/>
<reference evidence="1 2" key="1">
    <citation type="journal article" date="2007" name="Proc. Natl. Acad. Sci. U.S.A.">
        <title>Characterization of a marine gammaproteobacterium capable of aerobic anoxygenic photosynthesis.</title>
        <authorList>
            <person name="Fuchs B.M."/>
            <person name="Spring S."/>
            <person name="Teeling H."/>
            <person name="Quast C."/>
            <person name="Wulf J."/>
            <person name="Schattenhofer M."/>
            <person name="Yan S."/>
            <person name="Ferriera S."/>
            <person name="Johnson J."/>
            <person name="Glockner F.O."/>
            <person name="Amann R."/>
        </authorList>
    </citation>
    <scope>NUCLEOTIDE SEQUENCE [LARGE SCALE GENOMIC DNA]</scope>
    <source>
        <strain evidence="1">KT71</strain>
    </source>
</reference>